<evidence type="ECO:0000256" key="1">
    <source>
        <dbReference type="ARBA" id="ARBA00004123"/>
    </source>
</evidence>
<comment type="subcellular location">
    <subcellularLocation>
        <location evidence="1">Nucleus</location>
    </subcellularLocation>
</comment>
<accession>A0A197JMS8</accession>
<evidence type="ECO:0000256" key="7">
    <source>
        <dbReference type="SAM" id="Coils"/>
    </source>
</evidence>
<dbReference type="GO" id="GO:0008380">
    <property type="term" value="P:RNA splicing"/>
    <property type="evidence" value="ECO:0007669"/>
    <property type="project" value="UniProtKB-KW"/>
</dbReference>
<evidence type="ECO:0000256" key="4">
    <source>
        <dbReference type="ARBA" id="ARBA00022728"/>
    </source>
</evidence>
<reference evidence="9 10" key="1">
    <citation type="submission" date="2016-05" db="EMBL/GenBank/DDBJ databases">
        <title>Genome sequencing reveals origins of a unique bacterial endosymbiosis in the earliest lineages of terrestrial Fungi.</title>
        <authorList>
            <consortium name="DOE Joint Genome Institute"/>
            <person name="Uehling J."/>
            <person name="Gryganskyi A."/>
            <person name="Hameed K."/>
            <person name="Tschaplinski T."/>
            <person name="Misztal P."/>
            <person name="Wu S."/>
            <person name="Desiro A."/>
            <person name="Vande Pol N."/>
            <person name="Du Z.-Y."/>
            <person name="Zienkiewicz A."/>
            <person name="Zienkiewicz K."/>
            <person name="Morin E."/>
            <person name="Tisserant E."/>
            <person name="Splivallo R."/>
            <person name="Hainaut M."/>
            <person name="Henrissat B."/>
            <person name="Ohm R."/>
            <person name="Kuo A."/>
            <person name="Yan J."/>
            <person name="Lipzen A."/>
            <person name="Nolan M."/>
            <person name="Labutti K."/>
            <person name="Barry K."/>
            <person name="Goldstein A."/>
            <person name="Labbe J."/>
            <person name="Schadt C."/>
            <person name="Tuskan G."/>
            <person name="Grigoriev I."/>
            <person name="Martin F."/>
            <person name="Vilgalys R."/>
            <person name="Bonito G."/>
        </authorList>
    </citation>
    <scope>NUCLEOTIDE SEQUENCE [LARGE SCALE GENOMIC DNA]</scope>
    <source>
        <strain evidence="9 10">AG-77</strain>
    </source>
</reference>
<evidence type="ECO:0000256" key="3">
    <source>
        <dbReference type="ARBA" id="ARBA00022664"/>
    </source>
</evidence>
<feature type="region of interest" description="Disordered" evidence="8">
    <location>
        <begin position="67"/>
        <end position="120"/>
    </location>
</feature>
<dbReference type="GO" id="GO:0006397">
    <property type="term" value="P:mRNA processing"/>
    <property type="evidence" value="ECO:0007669"/>
    <property type="project" value="UniProtKB-KW"/>
</dbReference>
<keyword evidence="6" id="KW-0539">Nucleus</keyword>
<dbReference type="AlphaFoldDB" id="A0A197JMS8"/>
<evidence type="ECO:0000256" key="5">
    <source>
        <dbReference type="ARBA" id="ARBA00023187"/>
    </source>
</evidence>
<dbReference type="InterPro" id="IPR008409">
    <property type="entry name" value="SPF27"/>
</dbReference>
<organism evidence="9 10">
    <name type="scientific">Linnemannia elongata AG-77</name>
    <dbReference type="NCBI Taxonomy" id="1314771"/>
    <lineage>
        <taxon>Eukaryota</taxon>
        <taxon>Fungi</taxon>
        <taxon>Fungi incertae sedis</taxon>
        <taxon>Mucoromycota</taxon>
        <taxon>Mortierellomycotina</taxon>
        <taxon>Mortierellomycetes</taxon>
        <taxon>Mortierellales</taxon>
        <taxon>Mortierellaceae</taxon>
        <taxon>Linnemannia</taxon>
    </lineage>
</organism>
<dbReference type="Pfam" id="PF05700">
    <property type="entry name" value="BCAS2"/>
    <property type="match status" value="2"/>
</dbReference>
<feature type="coiled-coil region" evidence="7">
    <location>
        <begin position="124"/>
        <end position="193"/>
    </location>
</feature>
<dbReference type="STRING" id="1314771.A0A197JMS8"/>
<evidence type="ECO:0000256" key="6">
    <source>
        <dbReference type="ARBA" id="ARBA00023242"/>
    </source>
</evidence>
<feature type="compositionally biased region" description="Low complexity" evidence="8">
    <location>
        <begin position="88"/>
        <end position="109"/>
    </location>
</feature>
<keyword evidence="4" id="KW-0747">Spliceosome</keyword>
<dbReference type="EMBL" id="KV442066">
    <property type="protein sequence ID" value="OAQ26552.1"/>
    <property type="molecule type" value="Genomic_DNA"/>
</dbReference>
<keyword evidence="10" id="KW-1185">Reference proteome</keyword>
<keyword evidence="5" id="KW-0508">mRNA splicing</keyword>
<evidence type="ECO:0000313" key="10">
    <source>
        <dbReference type="Proteomes" id="UP000078512"/>
    </source>
</evidence>
<proteinExistence type="inferred from homology"/>
<gene>
    <name evidence="9" type="ORF">K457DRAFT_140450</name>
</gene>
<keyword evidence="7" id="KW-0175">Coiled coil</keyword>
<evidence type="ECO:0000256" key="8">
    <source>
        <dbReference type="SAM" id="MobiDB-lite"/>
    </source>
</evidence>
<evidence type="ECO:0000313" key="9">
    <source>
        <dbReference type="EMBL" id="OAQ26552.1"/>
    </source>
</evidence>
<protein>
    <submittedName>
        <fullName evidence="9">Breast carcinoma amplified sequence 2</fullName>
    </submittedName>
</protein>
<name>A0A197JMS8_9FUNG</name>
<dbReference type="OrthoDB" id="205794at2759"/>
<dbReference type="Proteomes" id="UP000078512">
    <property type="component" value="Unassembled WGS sequence"/>
</dbReference>
<dbReference type="PANTHER" id="PTHR13296:SF0">
    <property type="entry name" value="PRE-MRNA-SPLICING FACTOR SPF27"/>
    <property type="match status" value="1"/>
</dbReference>
<dbReference type="GO" id="GO:0000974">
    <property type="term" value="C:Prp19 complex"/>
    <property type="evidence" value="ECO:0007669"/>
    <property type="project" value="TreeGrafter"/>
</dbReference>
<dbReference type="PANTHER" id="PTHR13296">
    <property type="entry name" value="BCAS2 PROTEIN"/>
    <property type="match status" value="1"/>
</dbReference>
<sequence length="254" mass="28298">MNSQVSLDALPYVDKQIDEPGVRSMVDKLIASEMKRMPKPRDPSSLGFPDIDLFSSNTLIQQELDRVRRGKPMDPALDLSRYQLDPPTSSSTSTSTATSNTTAVANGSTETITPSASEELPEGRAQWLKALDNANAQLEHQNQRVLNLELVQKFGGNAWNIHNYQLEYDVSLLRKAVDEKKAEIMELNKLRKRDQMDVAESLQRLEAKWAEMISSTLQVEVASASLQAELAQLKAYEIQLSKELGVALPVQDSQ</sequence>
<dbReference type="GO" id="GO:0071013">
    <property type="term" value="C:catalytic step 2 spliceosome"/>
    <property type="evidence" value="ECO:0007669"/>
    <property type="project" value="TreeGrafter"/>
</dbReference>
<comment type="similarity">
    <text evidence="2">Belongs to the SPF27 family.</text>
</comment>
<evidence type="ECO:0000256" key="2">
    <source>
        <dbReference type="ARBA" id="ARBA00010788"/>
    </source>
</evidence>
<keyword evidence="3" id="KW-0507">mRNA processing</keyword>
<dbReference type="GO" id="GO:0071011">
    <property type="term" value="C:precatalytic spliceosome"/>
    <property type="evidence" value="ECO:0007669"/>
    <property type="project" value="TreeGrafter"/>
</dbReference>